<organism evidence="2 3">
    <name type="scientific">Streptomyces viridochromogenes (strain DSM 40736 / JCM 4977 / BCRC 1201 / Tue 494)</name>
    <dbReference type="NCBI Taxonomy" id="591159"/>
    <lineage>
        <taxon>Bacteria</taxon>
        <taxon>Bacillati</taxon>
        <taxon>Actinomycetota</taxon>
        <taxon>Actinomycetes</taxon>
        <taxon>Kitasatosporales</taxon>
        <taxon>Streptomycetaceae</taxon>
        <taxon>Streptomyces</taxon>
    </lineage>
</organism>
<accession>D9XJ65</accession>
<dbReference type="HOGENOM" id="CLU_2332560_0_0_11"/>
<feature type="region of interest" description="Disordered" evidence="1">
    <location>
        <begin position="1"/>
        <end position="32"/>
    </location>
</feature>
<keyword evidence="3" id="KW-1185">Reference proteome</keyword>
<evidence type="ECO:0000256" key="1">
    <source>
        <dbReference type="SAM" id="MobiDB-lite"/>
    </source>
</evidence>
<name>D9XJ65_STRVT</name>
<evidence type="ECO:0000313" key="3">
    <source>
        <dbReference type="Proteomes" id="UP000004184"/>
    </source>
</evidence>
<protein>
    <submittedName>
        <fullName evidence="2">Predicted protein</fullName>
    </submittedName>
</protein>
<feature type="compositionally biased region" description="Gly residues" evidence="1">
    <location>
        <begin position="9"/>
        <end position="30"/>
    </location>
</feature>
<reference evidence="3" key="1">
    <citation type="submission" date="2009-02" db="EMBL/GenBank/DDBJ databases">
        <title>Annotation of Streptomyces viridochromogenes strain DSM 40736.</title>
        <authorList>
            <consortium name="The Broad Institute Genome Sequencing Platform"/>
            <consortium name="Broad Institute Microbial Sequencing Center"/>
            <person name="Fischbach M."/>
            <person name="Godfrey P."/>
            <person name="Ward D."/>
            <person name="Young S."/>
            <person name="Zeng Q."/>
            <person name="Koehrsen M."/>
            <person name="Alvarado L."/>
            <person name="Berlin A.M."/>
            <person name="Bochicchio J."/>
            <person name="Borenstein D."/>
            <person name="Chapman S.B."/>
            <person name="Chen Z."/>
            <person name="Engels R."/>
            <person name="Freedman E."/>
            <person name="Gellesch M."/>
            <person name="Goldberg J."/>
            <person name="Griggs A."/>
            <person name="Gujja S."/>
            <person name="Heilman E.R."/>
            <person name="Heiman D.I."/>
            <person name="Hepburn T.A."/>
            <person name="Howarth C."/>
            <person name="Jen D."/>
            <person name="Larson L."/>
            <person name="Lewis B."/>
            <person name="Mehta T."/>
            <person name="Park D."/>
            <person name="Pearson M."/>
            <person name="Richards J."/>
            <person name="Roberts A."/>
            <person name="Saif S."/>
            <person name="Shea T.D."/>
            <person name="Shenoy N."/>
            <person name="Sisk P."/>
            <person name="Stolte C."/>
            <person name="Sykes S.N."/>
            <person name="Thomson T."/>
            <person name="Walk T."/>
            <person name="White J."/>
            <person name="Yandava C."/>
            <person name="Straight P."/>
            <person name="Clardy J."/>
            <person name="Hung D."/>
            <person name="Kolter R."/>
            <person name="Mekalanos J."/>
            <person name="Walker S."/>
            <person name="Walsh C.T."/>
            <person name="Wieland-Brown L.C."/>
            <person name="Haas B."/>
            <person name="Nusbaum C."/>
            <person name="Birren B."/>
        </authorList>
    </citation>
    <scope>NUCLEOTIDE SEQUENCE [LARGE SCALE GENOMIC DNA]</scope>
    <source>
        <strain evidence="3">DSM 40736 / JCM 4977 / BCRC 1201 / Tue 494</strain>
    </source>
</reference>
<evidence type="ECO:0000313" key="2">
    <source>
        <dbReference type="EMBL" id="EFL35180.1"/>
    </source>
</evidence>
<dbReference type="Proteomes" id="UP000004184">
    <property type="component" value="Unassembled WGS sequence"/>
</dbReference>
<dbReference type="RefSeq" id="WP_003993301.1">
    <property type="nucleotide sequence ID" value="NZ_GG657757.1"/>
</dbReference>
<gene>
    <name evidence="2" type="ORF">SSQG_05698</name>
</gene>
<sequence length="98" mass="9050">MGVEEGEVGWWGRGGVSGATGRGAPGGAGSIGLVSGAPTGERRVVVAVAGVVRGVPGLVCVGALGSGAPRPGRGGRGVGPGAGVEPVGVVVAPVAVEC</sequence>
<dbReference type="EMBL" id="GG657757">
    <property type="protein sequence ID" value="EFL35180.1"/>
    <property type="molecule type" value="Genomic_DNA"/>
</dbReference>
<proteinExistence type="predicted"/>
<dbReference type="AlphaFoldDB" id="D9XJ65"/>